<dbReference type="EMBL" id="AOLZ01000040">
    <property type="protein sequence ID" value="EMA32253.1"/>
    <property type="molecule type" value="Genomic_DNA"/>
</dbReference>
<evidence type="ECO:0000313" key="5">
    <source>
        <dbReference type="Proteomes" id="UP000186547"/>
    </source>
</evidence>
<keyword evidence="3" id="KW-0378">Hydrolase</keyword>
<dbReference type="NCBIfam" id="TIGR01460">
    <property type="entry name" value="HAD-SF-IIA"/>
    <property type="match status" value="1"/>
</dbReference>
<dbReference type="InterPro" id="IPR023214">
    <property type="entry name" value="HAD_sf"/>
</dbReference>
<dbReference type="EMBL" id="CP019285">
    <property type="protein sequence ID" value="APW98763.1"/>
    <property type="molecule type" value="Genomic_DNA"/>
</dbReference>
<dbReference type="InterPro" id="IPR036412">
    <property type="entry name" value="HAD-like_sf"/>
</dbReference>
<dbReference type="PANTHER" id="PTHR19288">
    <property type="entry name" value="4-NITROPHENYLPHOSPHATASE-RELATED"/>
    <property type="match status" value="1"/>
</dbReference>
<reference evidence="2" key="3">
    <citation type="submission" date="2017-01" db="EMBL/GenBank/DDBJ databases">
        <authorList>
            <person name="Mah S.A."/>
            <person name="Swanson W.J."/>
            <person name="Moy G.W."/>
            <person name="Vacquier V.D."/>
        </authorList>
    </citation>
    <scope>NUCLEOTIDE SEQUENCE</scope>
    <source>
        <strain evidence="2">AJ5</strain>
    </source>
</reference>
<dbReference type="PANTHER" id="PTHR19288:SF46">
    <property type="entry name" value="HALOACID DEHALOGENASE-LIKE HYDROLASE DOMAIN-CONTAINING PROTEIN 2"/>
    <property type="match status" value="1"/>
</dbReference>
<evidence type="ECO:0000313" key="4">
    <source>
        <dbReference type="Proteomes" id="UP000011555"/>
    </source>
</evidence>
<proteinExistence type="predicted"/>
<gene>
    <name evidence="3" type="ORF">C445_10987</name>
    <name evidence="2" type="ORF">CHINAEXTREME_13645</name>
</gene>
<dbReference type="GO" id="GO:0016791">
    <property type="term" value="F:phosphatase activity"/>
    <property type="evidence" value="ECO:0007669"/>
    <property type="project" value="TreeGrafter"/>
</dbReference>
<evidence type="ECO:0000313" key="2">
    <source>
        <dbReference type="EMBL" id="APW98763.1"/>
    </source>
</evidence>
<evidence type="ECO:0000256" key="1">
    <source>
        <dbReference type="SAM" id="MobiDB-lite"/>
    </source>
</evidence>
<reference evidence="3 4" key="2">
    <citation type="journal article" date="2014" name="PLoS Genet.">
        <title>Phylogenetically driven sequencing of extremely halophilic archaea reveals strategies for static and dynamic osmo-response.</title>
        <authorList>
            <person name="Becker E.A."/>
            <person name="Seitzer P.M."/>
            <person name="Tritt A."/>
            <person name="Larsen D."/>
            <person name="Krusor M."/>
            <person name="Yao A.I."/>
            <person name="Wu D."/>
            <person name="Madern D."/>
            <person name="Eisen J.A."/>
            <person name="Darling A.E."/>
            <person name="Facciotti M.T."/>
        </authorList>
    </citation>
    <scope>NUCLEOTIDE SEQUENCE [LARGE SCALE GENOMIC DNA]</scope>
    <source>
        <strain evidence="3 4">AJ5</strain>
    </source>
</reference>
<sequence length="305" mass="31243">MTDYEGAILDVDGTIVRGDQLIPGASDGLRALEDAGVSRLLFSNNPTRGSDHYREKLAPHGVDIGPDRVLTSATVSASYLARNHPDAHVYLVGGNRLASILEDAAISVTDDPEAADVVLGSFDRGFSYGTLGDALRAFENERVGETEGQTASSGARANGGADGDDDGEMDGDADANAGAGAVTIDGPVPFYGTDPDATIPVENGTIPGSGAILAAMEAVAGREPDAVLGKPSDVAADAALDRLGVAPESVLVVGDRLDTDIALGNRAGMTTAVVLSGVTDRATLEESPIQPDYVLESLGEVERLL</sequence>
<dbReference type="Proteomes" id="UP000011555">
    <property type="component" value="Unassembled WGS sequence"/>
</dbReference>
<accession>M0LGN6</accession>
<dbReference type="AlphaFoldDB" id="M0LGN6"/>
<dbReference type="RefSeq" id="WP_007141914.1">
    <property type="nucleotide sequence ID" value="NZ_AOLZ01000040.1"/>
</dbReference>
<organism evidence="3 4">
    <name type="scientific">Natronobacterium lacisalsi AJ5</name>
    <dbReference type="NCBI Taxonomy" id="358396"/>
    <lineage>
        <taxon>Archaea</taxon>
        <taxon>Methanobacteriati</taxon>
        <taxon>Methanobacteriota</taxon>
        <taxon>Stenosarchaea group</taxon>
        <taxon>Halobacteria</taxon>
        <taxon>Halobacteriales</taxon>
        <taxon>Natrialbaceae</taxon>
        <taxon>Natronobacterium</taxon>
    </lineage>
</organism>
<dbReference type="eggNOG" id="arCOG04221">
    <property type="taxonomic scope" value="Archaea"/>
</dbReference>
<dbReference type="STRING" id="358396.CHINAEXTREME_13645"/>
<dbReference type="Pfam" id="PF13344">
    <property type="entry name" value="Hydrolase_6"/>
    <property type="match status" value="1"/>
</dbReference>
<feature type="compositionally biased region" description="Acidic residues" evidence="1">
    <location>
        <begin position="162"/>
        <end position="173"/>
    </location>
</feature>
<dbReference type="GO" id="GO:0005737">
    <property type="term" value="C:cytoplasm"/>
    <property type="evidence" value="ECO:0007669"/>
    <property type="project" value="TreeGrafter"/>
</dbReference>
<dbReference type="KEGG" id="hlc:CHINAEXTREME13645"/>
<evidence type="ECO:0000313" key="3">
    <source>
        <dbReference type="EMBL" id="EMA32253.1"/>
    </source>
</evidence>
<dbReference type="Gene3D" id="3.40.50.1000">
    <property type="entry name" value="HAD superfamily/HAD-like"/>
    <property type="match status" value="4"/>
</dbReference>
<reference evidence="2 5" key="1">
    <citation type="journal article" date="2011" name="J. Bacteriol.">
        <title>Genome sequence of Halobiforma lacisalsi AJ5, an extremely halophilic archaeon which harbors a bop gene.</title>
        <authorList>
            <person name="Jiang X."/>
            <person name="Wang S."/>
            <person name="Cheng H."/>
            <person name="Huo Y."/>
            <person name="Zhang X."/>
            <person name="Zhu X."/>
            <person name="Han X."/>
            <person name="Ni P."/>
            <person name="Wu M."/>
        </authorList>
    </citation>
    <scope>NUCLEOTIDE SEQUENCE [LARGE SCALE GENOMIC DNA]</scope>
    <source>
        <strain evidence="2 5">AJ5</strain>
    </source>
</reference>
<dbReference type="GeneID" id="30922187"/>
<dbReference type="Pfam" id="PF13242">
    <property type="entry name" value="Hydrolase_like"/>
    <property type="match status" value="1"/>
</dbReference>
<dbReference type="InterPro" id="IPR006357">
    <property type="entry name" value="HAD-SF_hydro_IIA"/>
</dbReference>
<dbReference type="PATRIC" id="fig|358396.7.peg.2230"/>
<keyword evidence="4" id="KW-1185">Reference proteome</keyword>
<feature type="region of interest" description="Disordered" evidence="1">
    <location>
        <begin position="142"/>
        <end position="179"/>
    </location>
</feature>
<dbReference type="Proteomes" id="UP000186547">
    <property type="component" value="Chromosome"/>
</dbReference>
<name>M0LGN6_NATLA</name>
<protein>
    <submittedName>
        <fullName evidence="2">HAD family hydrolase</fullName>
    </submittedName>
    <submittedName>
        <fullName evidence="3">HAD-superfamily hydrolase</fullName>
    </submittedName>
</protein>
<dbReference type="SUPFAM" id="SSF56784">
    <property type="entry name" value="HAD-like"/>
    <property type="match status" value="1"/>
</dbReference>